<protein>
    <submittedName>
        <fullName evidence="3">FMN reductase (NADH) RutF</fullName>
        <ecNumber evidence="3">1.5.1.42</ecNumber>
    </submittedName>
</protein>
<dbReference type="GO" id="GO:0042602">
    <property type="term" value="F:riboflavin reductase (NADPH) activity"/>
    <property type="evidence" value="ECO:0007669"/>
    <property type="project" value="TreeGrafter"/>
</dbReference>
<dbReference type="GO" id="GO:0010181">
    <property type="term" value="F:FMN binding"/>
    <property type="evidence" value="ECO:0007669"/>
    <property type="project" value="InterPro"/>
</dbReference>
<dbReference type="Gene3D" id="2.30.110.10">
    <property type="entry name" value="Electron Transport, Fmn-binding Protein, Chain A"/>
    <property type="match status" value="1"/>
</dbReference>
<name>A0A446ZMV9_ACICA</name>
<feature type="domain" description="Flavin reductase like" evidence="2">
    <location>
        <begin position="61"/>
        <end position="206"/>
    </location>
</feature>
<sequence length="213" mass="23575">MAVDNQTSNPHFTYYMSFYSGRMLIKYLPDGVGRYSKHSGQGTIQFRNNVMVQATDFRNAMSLLTSAVSVVTTAGMSGRFGFTASAVCSVTDTPPTLLVCMNQSASSHAHFLDNKILTVNVLGAHHEHISKAFSSKLTPEERFKHGEWIELETGSPVLDDALVSFDCEIDQIQQVGTHTILICPIVAIKQSQHDQSLVYFNRAYHQVGQTEIV</sequence>
<organism evidence="3 4">
    <name type="scientific">Acinetobacter calcoaceticus</name>
    <dbReference type="NCBI Taxonomy" id="471"/>
    <lineage>
        <taxon>Bacteria</taxon>
        <taxon>Pseudomonadati</taxon>
        <taxon>Pseudomonadota</taxon>
        <taxon>Gammaproteobacteria</taxon>
        <taxon>Moraxellales</taxon>
        <taxon>Moraxellaceae</taxon>
        <taxon>Acinetobacter</taxon>
        <taxon>Acinetobacter calcoaceticus/baumannii complex</taxon>
    </lineage>
</organism>
<dbReference type="InterPro" id="IPR002563">
    <property type="entry name" value="Flavin_Rdtase-like_dom"/>
</dbReference>
<dbReference type="PANTHER" id="PTHR30466:SF1">
    <property type="entry name" value="FMN REDUCTASE (NADH) RUTF"/>
    <property type="match status" value="1"/>
</dbReference>
<dbReference type="Proteomes" id="UP000294355">
    <property type="component" value="Chromosome"/>
</dbReference>
<evidence type="ECO:0000256" key="1">
    <source>
        <dbReference type="ARBA" id="ARBA00023002"/>
    </source>
</evidence>
<dbReference type="InterPro" id="IPR050268">
    <property type="entry name" value="NADH-dep_flavin_reductase"/>
</dbReference>
<evidence type="ECO:0000313" key="4">
    <source>
        <dbReference type="Proteomes" id="UP000294355"/>
    </source>
</evidence>
<dbReference type="AlphaFoldDB" id="A0A446ZMV9"/>
<dbReference type="GO" id="GO:0006208">
    <property type="term" value="P:pyrimidine nucleobase catabolic process"/>
    <property type="evidence" value="ECO:0007669"/>
    <property type="project" value="TreeGrafter"/>
</dbReference>
<gene>
    <name evidence="3" type="primary">rutF_2</name>
    <name evidence="3" type="ORF">AC2117_03015</name>
</gene>
<dbReference type="PANTHER" id="PTHR30466">
    <property type="entry name" value="FLAVIN REDUCTASE"/>
    <property type="match status" value="1"/>
</dbReference>
<dbReference type="EC" id="1.5.1.42" evidence="3"/>
<evidence type="ECO:0000313" key="3">
    <source>
        <dbReference type="EMBL" id="VAX45807.1"/>
    </source>
</evidence>
<accession>A0A446ZMV9</accession>
<evidence type="ECO:0000259" key="2">
    <source>
        <dbReference type="SMART" id="SM00903"/>
    </source>
</evidence>
<dbReference type="Pfam" id="PF01613">
    <property type="entry name" value="Flavin_Reduct"/>
    <property type="match status" value="1"/>
</dbReference>
<reference evidence="3 4" key="1">
    <citation type="submission" date="2018-08" db="EMBL/GenBank/DDBJ databases">
        <authorList>
            <person name="Gonzaga-Molto A."/>
        </authorList>
    </citation>
    <scope>NUCLEOTIDE SEQUENCE [LARGE SCALE GENOMIC DNA]</scope>
    <source>
        <strain evidence="3">Acinetobacter calcoaceticus str. 2117</strain>
    </source>
</reference>
<dbReference type="InterPro" id="IPR012349">
    <property type="entry name" value="Split_barrel_FMN-bd"/>
</dbReference>
<dbReference type="GO" id="GO:0052874">
    <property type="term" value="F:FMN reductase (NADH) activity"/>
    <property type="evidence" value="ECO:0007669"/>
    <property type="project" value="UniProtKB-EC"/>
</dbReference>
<dbReference type="EMBL" id="LS999521">
    <property type="protein sequence ID" value="VAX45807.1"/>
    <property type="molecule type" value="Genomic_DNA"/>
</dbReference>
<proteinExistence type="predicted"/>
<keyword evidence="1 3" id="KW-0560">Oxidoreductase</keyword>
<dbReference type="SUPFAM" id="SSF50475">
    <property type="entry name" value="FMN-binding split barrel"/>
    <property type="match status" value="1"/>
</dbReference>
<dbReference type="SMART" id="SM00903">
    <property type="entry name" value="Flavin_Reduct"/>
    <property type="match status" value="1"/>
</dbReference>